<gene>
    <name evidence="2" type="ORF">SCLCIDRAFT_14595</name>
</gene>
<keyword evidence="1" id="KW-0812">Transmembrane</keyword>
<dbReference type="PANTHER" id="PTHR31726">
    <property type="entry name" value="PROTEIN ICE2"/>
    <property type="match status" value="1"/>
</dbReference>
<dbReference type="InterPro" id="IPR013635">
    <property type="entry name" value="Ice2"/>
</dbReference>
<feature type="transmembrane region" description="Helical" evidence="1">
    <location>
        <begin position="170"/>
        <end position="189"/>
    </location>
</feature>
<dbReference type="STRING" id="1036808.A0A0C3AMP1"/>
<dbReference type="GO" id="GO:0000921">
    <property type="term" value="P:septin ring assembly"/>
    <property type="evidence" value="ECO:0007669"/>
    <property type="project" value="TreeGrafter"/>
</dbReference>
<feature type="transmembrane region" description="Helical" evidence="1">
    <location>
        <begin position="20"/>
        <end position="44"/>
    </location>
</feature>
<feature type="transmembrane region" description="Helical" evidence="1">
    <location>
        <begin position="300"/>
        <end position="317"/>
    </location>
</feature>
<evidence type="ECO:0000256" key="1">
    <source>
        <dbReference type="SAM" id="Phobius"/>
    </source>
</evidence>
<dbReference type="GO" id="GO:0005789">
    <property type="term" value="C:endoplasmic reticulum membrane"/>
    <property type="evidence" value="ECO:0007669"/>
    <property type="project" value="TreeGrafter"/>
</dbReference>
<protein>
    <recommendedName>
        <fullName evidence="4">ICE2-domain-containing protein</fullName>
    </recommendedName>
</protein>
<dbReference type="FunCoup" id="A0A0C3AMP1">
    <property type="interactions" value="74"/>
</dbReference>
<dbReference type="OrthoDB" id="5577218at2759"/>
<dbReference type="GO" id="GO:0097038">
    <property type="term" value="C:perinuclear endoplasmic reticulum"/>
    <property type="evidence" value="ECO:0007669"/>
    <property type="project" value="TreeGrafter"/>
</dbReference>
<proteinExistence type="predicted"/>
<dbReference type="Proteomes" id="UP000053989">
    <property type="component" value="Unassembled WGS sequence"/>
</dbReference>
<dbReference type="GO" id="GO:0032541">
    <property type="term" value="C:cortical endoplasmic reticulum"/>
    <property type="evidence" value="ECO:0007669"/>
    <property type="project" value="TreeGrafter"/>
</dbReference>
<dbReference type="EMBL" id="KN822018">
    <property type="protein sequence ID" value="KIM66237.1"/>
    <property type="molecule type" value="Genomic_DNA"/>
</dbReference>
<feature type="transmembrane region" description="Helical" evidence="1">
    <location>
        <begin position="97"/>
        <end position="120"/>
    </location>
</feature>
<dbReference type="GO" id="GO:0048309">
    <property type="term" value="P:endoplasmic reticulum inheritance"/>
    <property type="evidence" value="ECO:0007669"/>
    <property type="project" value="TreeGrafter"/>
</dbReference>
<keyword evidence="1" id="KW-0472">Membrane</keyword>
<keyword evidence="1" id="KW-1133">Transmembrane helix</keyword>
<evidence type="ECO:0008006" key="4">
    <source>
        <dbReference type="Google" id="ProtNLM"/>
    </source>
</evidence>
<evidence type="ECO:0000313" key="2">
    <source>
        <dbReference type="EMBL" id="KIM66237.1"/>
    </source>
</evidence>
<feature type="transmembrane region" description="Helical" evidence="1">
    <location>
        <begin position="56"/>
        <end position="77"/>
    </location>
</feature>
<feature type="transmembrane region" description="Helical" evidence="1">
    <location>
        <begin position="140"/>
        <end position="158"/>
    </location>
</feature>
<dbReference type="Pfam" id="PF08426">
    <property type="entry name" value="ICE2"/>
    <property type="match status" value="2"/>
</dbReference>
<dbReference type="PANTHER" id="PTHR31726:SF2">
    <property type="entry name" value="PROTEIN ICE2"/>
    <property type="match status" value="1"/>
</dbReference>
<dbReference type="AlphaFoldDB" id="A0A0C3AMP1"/>
<reference evidence="2 3" key="1">
    <citation type="submission" date="2014-04" db="EMBL/GenBank/DDBJ databases">
        <authorList>
            <consortium name="DOE Joint Genome Institute"/>
            <person name="Kuo A."/>
            <person name="Kohler A."/>
            <person name="Nagy L.G."/>
            <person name="Floudas D."/>
            <person name="Copeland A."/>
            <person name="Barry K.W."/>
            <person name="Cichocki N."/>
            <person name="Veneault-Fourrey C."/>
            <person name="LaButti K."/>
            <person name="Lindquist E.A."/>
            <person name="Lipzen A."/>
            <person name="Lundell T."/>
            <person name="Morin E."/>
            <person name="Murat C."/>
            <person name="Sun H."/>
            <person name="Tunlid A."/>
            <person name="Henrissat B."/>
            <person name="Grigoriev I.V."/>
            <person name="Hibbett D.S."/>
            <person name="Martin F."/>
            <person name="Nordberg H.P."/>
            <person name="Cantor M.N."/>
            <person name="Hua S.X."/>
        </authorList>
    </citation>
    <scope>NUCLEOTIDE SEQUENCE [LARGE SCALE GENOMIC DNA]</scope>
    <source>
        <strain evidence="2 3">Foug A</strain>
    </source>
</reference>
<reference evidence="3" key="2">
    <citation type="submission" date="2015-01" db="EMBL/GenBank/DDBJ databases">
        <title>Evolutionary Origins and Diversification of the Mycorrhizal Mutualists.</title>
        <authorList>
            <consortium name="DOE Joint Genome Institute"/>
            <consortium name="Mycorrhizal Genomics Consortium"/>
            <person name="Kohler A."/>
            <person name="Kuo A."/>
            <person name="Nagy L.G."/>
            <person name="Floudas D."/>
            <person name="Copeland A."/>
            <person name="Barry K.W."/>
            <person name="Cichocki N."/>
            <person name="Veneault-Fourrey C."/>
            <person name="LaButti K."/>
            <person name="Lindquist E.A."/>
            <person name="Lipzen A."/>
            <person name="Lundell T."/>
            <person name="Morin E."/>
            <person name="Murat C."/>
            <person name="Riley R."/>
            <person name="Ohm R."/>
            <person name="Sun H."/>
            <person name="Tunlid A."/>
            <person name="Henrissat B."/>
            <person name="Grigoriev I.V."/>
            <person name="Hibbett D.S."/>
            <person name="Martin F."/>
        </authorList>
    </citation>
    <scope>NUCLEOTIDE SEQUENCE [LARGE SCALE GENOMIC DNA]</scope>
    <source>
        <strain evidence="3">Foug A</strain>
    </source>
</reference>
<sequence>MQPWLLWSAVSHTARLSTVLQILLYLPLTLATLSTSAFLLLSLLLSTHSLIHGTLILLWGSQALSVLQVPMHPFLLLVSFNAFAQTVHPLLTTATSWWGKILTFSGPSFVALEGLSSLLVAQKVGQIGKELADEAESYQLVILLASAAAYVVASWWIVVAYPTAATSPLASTLLGVALTAFLFLTIIGFRLRRTNIVESSMLSLFLAYNVWLCGFDQTSFTDPASSYAPLLSNILPHLQTLVNFIANTLPKPVLVALLYRLAILQFASRILPTIGADAWEIGPSDGWDGRPTSIMTRILLTYRQLIFVMVYSHLLLLDPASQVWWRWANIMFTLLLWSVELTVSPDGDDASTKWKVE</sequence>
<evidence type="ECO:0000313" key="3">
    <source>
        <dbReference type="Proteomes" id="UP000053989"/>
    </source>
</evidence>
<keyword evidence="3" id="KW-1185">Reference proteome</keyword>
<name>A0A0C3AMP1_9AGAM</name>
<organism evidence="2 3">
    <name type="scientific">Scleroderma citrinum Foug A</name>
    <dbReference type="NCBI Taxonomy" id="1036808"/>
    <lineage>
        <taxon>Eukaryota</taxon>
        <taxon>Fungi</taxon>
        <taxon>Dikarya</taxon>
        <taxon>Basidiomycota</taxon>
        <taxon>Agaricomycotina</taxon>
        <taxon>Agaricomycetes</taxon>
        <taxon>Agaricomycetidae</taxon>
        <taxon>Boletales</taxon>
        <taxon>Sclerodermatineae</taxon>
        <taxon>Sclerodermataceae</taxon>
        <taxon>Scleroderma</taxon>
    </lineage>
</organism>
<accession>A0A0C3AMP1</accession>
<dbReference type="InParanoid" id="A0A0C3AMP1"/>
<dbReference type="HOGENOM" id="CLU_027878_0_0_1"/>